<keyword evidence="4" id="KW-0411">Iron-sulfur</keyword>
<organism evidence="6 7">
    <name type="scientific">Fibrella rubiginis</name>
    <dbReference type="NCBI Taxonomy" id="2817060"/>
    <lineage>
        <taxon>Bacteria</taxon>
        <taxon>Pseudomonadati</taxon>
        <taxon>Bacteroidota</taxon>
        <taxon>Cytophagia</taxon>
        <taxon>Cytophagales</taxon>
        <taxon>Spirosomataceae</taxon>
        <taxon>Fibrella</taxon>
    </lineage>
</organism>
<dbReference type="PROSITE" id="PS51296">
    <property type="entry name" value="RIESKE"/>
    <property type="match status" value="1"/>
</dbReference>
<dbReference type="Proteomes" id="UP000664034">
    <property type="component" value="Unassembled WGS sequence"/>
</dbReference>
<dbReference type="GO" id="GO:0046872">
    <property type="term" value="F:metal ion binding"/>
    <property type="evidence" value="ECO:0007669"/>
    <property type="project" value="UniProtKB-KW"/>
</dbReference>
<reference evidence="6" key="1">
    <citation type="submission" date="2021-03" db="EMBL/GenBank/DDBJ databases">
        <title>Fibrella sp. HMF5335 genome sequencing and assembly.</title>
        <authorList>
            <person name="Kang H."/>
            <person name="Kim H."/>
            <person name="Bae S."/>
            <person name="Joh K."/>
        </authorList>
    </citation>
    <scope>NUCLEOTIDE SEQUENCE</scope>
    <source>
        <strain evidence="6">HMF5335</strain>
    </source>
</reference>
<accession>A0A939GDV9</accession>
<dbReference type="InterPro" id="IPR036922">
    <property type="entry name" value="Rieske_2Fe-2S_sf"/>
</dbReference>
<dbReference type="SUPFAM" id="SSF50022">
    <property type="entry name" value="ISP domain"/>
    <property type="match status" value="1"/>
</dbReference>
<evidence type="ECO:0000313" key="7">
    <source>
        <dbReference type="Proteomes" id="UP000664034"/>
    </source>
</evidence>
<keyword evidence="1" id="KW-0001">2Fe-2S</keyword>
<evidence type="ECO:0000256" key="2">
    <source>
        <dbReference type="ARBA" id="ARBA00022723"/>
    </source>
</evidence>
<evidence type="ECO:0000256" key="4">
    <source>
        <dbReference type="ARBA" id="ARBA00023014"/>
    </source>
</evidence>
<dbReference type="GO" id="GO:0051537">
    <property type="term" value="F:2 iron, 2 sulfur cluster binding"/>
    <property type="evidence" value="ECO:0007669"/>
    <property type="project" value="UniProtKB-KW"/>
</dbReference>
<dbReference type="Pfam" id="PF00355">
    <property type="entry name" value="Rieske"/>
    <property type="match status" value="1"/>
</dbReference>
<evidence type="ECO:0000259" key="5">
    <source>
        <dbReference type="PROSITE" id="PS51296"/>
    </source>
</evidence>
<keyword evidence="2" id="KW-0479">Metal-binding</keyword>
<dbReference type="Gene3D" id="2.102.10.10">
    <property type="entry name" value="Rieske [2Fe-2S] iron-sulphur domain"/>
    <property type="match status" value="1"/>
</dbReference>
<protein>
    <submittedName>
        <fullName evidence="6">Rieske (2Fe-2S) protein</fullName>
    </submittedName>
</protein>
<evidence type="ECO:0000256" key="1">
    <source>
        <dbReference type="ARBA" id="ARBA00022714"/>
    </source>
</evidence>
<dbReference type="RefSeq" id="WP_207364716.1">
    <property type="nucleotide sequence ID" value="NZ_JAFMYV010000005.1"/>
</dbReference>
<dbReference type="InterPro" id="IPR017941">
    <property type="entry name" value="Rieske_2Fe-2S"/>
</dbReference>
<comment type="caution">
    <text evidence="6">The sequence shown here is derived from an EMBL/GenBank/DDBJ whole genome shotgun (WGS) entry which is preliminary data.</text>
</comment>
<evidence type="ECO:0000256" key="3">
    <source>
        <dbReference type="ARBA" id="ARBA00023004"/>
    </source>
</evidence>
<evidence type="ECO:0000313" key="6">
    <source>
        <dbReference type="EMBL" id="MBO0937159.1"/>
    </source>
</evidence>
<proteinExistence type="predicted"/>
<gene>
    <name evidence="6" type="ORF">J2I47_11430</name>
</gene>
<keyword evidence="7" id="KW-1185">Reference proteome</keyword>
<dbReference type="EMBL" id="JAFMYV010000005">
    <property type="protein sequence ID" value="MBO0937159.1"/>
    <property type="molecule type" value="Genomic_DNA"/>
</dbReference>
<sequence length="170" mass="17901">MKTQSEEQATLSRGDFMRSLGMSSAALMAFYCMGTMTSCKSSDPVVTPTVPTPNPGTGVTGTTTGAALDFTLDLTNSDLSTLKTEGNSKTIGDVFVVRVKGGSYVALQKLCTHAQLEGLSYRLANDDIKCSNHGSEFKTDGSVNKGPATIALKKYTTVLSTDGNKLQVKA</sequence>
<feature type="domain" description="Rieske" evidence="5">
    <location>
        <begin position="71"/>
        <end position="166"/>
    </location>
</feature>
<dbReference type="CDD" id="cd03467">
    <property type="entry name" value="Rieske"/>
    <property type="match status" value="1"/>
</dbReference>
<name>A0A939GDV9_9BACT</name>
<keyword evidence="3" id="KW-0408">Iron</keyword>
<dbReference type="AlphaFoldDB" id="A0A939GDV9"/>